<accession>A0A4R1YWE7</accession>
<dbReference type="RefSeq" id="WP_132694411.1">
    <property type="nucleotide sequence ID" value="NZ_SLVM01000008.1"/>
</dbReference>
<dbReference type="EMBL" id="SLVM01000008">
    <property type="protein sequence ID" value="TCM85297.1"/>
    <property type="molecule type" value="Genomic_DNA"/>
</dbReference>
<dbReference type="GO" id="GO:0051301">
    <property type="term" value="P:cell division"/>
    <property type="evidence" value="ECO:0007669"/>
    <property type="project" value="UniProtKB-KW"/>
</dbReference>
<dbReference type="OrthoDB" id="7689499at2"/>
<keyword evidence="1" id="KW-0175">Coiled coil</keyword>
<proteinExistence type="predicted"/>
<name>A0A4R1YWE7_9RHOB</name>
<sequence>MSGQRGRPALGALLFLGVGATLATYFTFAAVQGDYGLFRRIQIEADAERLHAEKAVLEAELADLENRTRRLSDGFLDLDLLDERARVVLGLIRADEIVIR</sequence>
<organism evidence="2 3">
    <name type="scientific">Rhodovulum steppense</name>
    <dbReference type="NCBI Taxonomy" id="540251"/>
    <lineage>
        <taxon>Bacteria</taxon>
        <taxon>Pseudomonadati</taxon>
        <taxon>Pseudomonadota</taxon>
        <taxon>Alphaproteobacteria</taxon>
        <taxon>Rhodobacterales</taxon>
        <taxon>Paracoccaceae</taxon>
        <taxon>Rhodovulum</taxon>
    </lineage>
</organism>
<dbReference type="InterPro" id="IPR007060">
    <property type="entry name" value="FtsL/DivIC"/>
</dbReference>
<keyword evidence="2" id="KW-0132">Cell division</keyword>
<keyword evidence="2" id="KW-0131">Cell cycle</keyword>
<protein>
    <submittedName>
        <fullName evidence="2">Cell division protein FtsB</fullName>
    </submittedName>
</protein>
<comment type="caution">
    <text evidence="2">The sequence shown here is derived from an EMBL/GenBank/DDBJ whole genome shotgun (WGS) entry which is preliminary data.</text>
</comment>
<evidence type="ECO:0000313" key="2">
    <source>
        <dbReference type="EMBL" id="TCM85297.1"/>
    </source>
</evidence>
<gene>
    <name evidence="2" type="ORF">EV216_108149</name>
</gene>
<dbReference type="Proteomes" id="UP000295277">
    <property type="component" value="Unassembled WGS sequence"/>
</dbReference>
<feature type="coiled-coil region" evidence="1">
    <location>
        <begin position="40"/>
        <end position="74"/>
    </location>
</feature>
<dbReference type="Pfam" id="PF04977">
    <property type="entry name" value="DivIC"/>
    <property type="match status" value="1"/>
</dbReference>
<dbReference type="AlphaFoldDB" id="A0A4R1YWE7"/>
<reference evidence="2 3" key="1">
    <citation type="submission" date="2019-03" db="EMBL/GenBank/DDBJ databases">
        <title>Genomic Encyclopedia of Type Strains, Phase IV (KMG-IV): sequencing the most valuable type-strain genomes for metagenomic binning, comparative biology and taxonomic classification.</title>
        <authorList>
            <person name="Goeker M."/>
        </authorList>
    </citation>
    <scope>NUCLEOTIDE SEQUENCE [LARGE SCALE GENOMIC DNA]</scope>
    <source>
        <strain evidence="2 3">DSM 21153</strain>
    </source>
</reference>
<evidence type="ECO:0000313" key="3">
    <source>
        <dbReference type="Proteomes" id="UP000295277"/>
    </source>
</evidence>
<evidence type="ECO:0000256" key="1">
    <source>
        <dbReference type="SAM" id="Coils"/>
    </source>
</evidence>
<keyword evidence="3" id="KW-1185">Reference proteome</keyword>